<dbReference type="AlphaFoldDB" id="A0AAI8Z280"/>
<name>A0AAI8Z280_9PEZI</name>
<dbReference type="CDD" id="cd12168">
    <property type="entry name" value="Mand_dh_like"/>
    <property type="match status" value="1"/>
</dbReference>
<evidence type="ECO:0000313" key="5">
    <source>
        <dbReference type="EMBL" id="CAK4031097.1"/>
    </source>
</evidence>
<evidence type="ECO:0000256" key="2">
    <source>
        <dbReference type="RuleBase" id="RU003719"/>
    </source>
</evidence>
<reference evidence="5" key="1">
    <citation type="submission" date="2023-11" db="EMBL/GenBank/DDBJ databases">
        <authorList>
            <person name="Alioto T."/>
            <person name="Alioto T."/>
            <person name="Gomez Garrido J."/>
        </authorList>
    </citation>
    <scope>NUCLEOTIDE SEQUENCE</scope>
</reference>
<feature type="domain" description="D-isomer specific 2-hydroxyacid dehydrogenase NAD-binding" evidence="4">
    <location>
        <begin position="132"/>
        <end position="309"/>
    </location>
</feature>
<evidence type="ECO:0000259" key="3">
    <source>
        <dbReference type="Pfam" id="PF00389"/>
    </source>
</evidence>
<evidence type="ECO:0000256" key="1">
    <source>
        <dbReference type="ARBA" id="ARBA00023002"/>
    </source>
</evidence>
<dbReference type="InterPro" id="IPR006139">
    <property type="entry name" value="D-isomer_2_OHA_DH_cat_dom"/>
</dbReference>
<accession>A0AAI8Z280</accession>
<sequence>MSGRPDVLVIASSVQEIDELRRQRLEQEFNLIQYDCSSVEEFKERMKPGGPYSSIQAIIRLGWLKAGQFATHLPFATDVVPHYPPSLKIICCTGHGHDAADTEAITQRGIWYCNTPNACTEAVANTATYLILDTFRYLTYAQWCARYDWMKSRELGTRAVDPLGKVLGIVGLGDIGLQIAKKCESAYGMEISYHGPRRKAYAEGKLMHGARYFASLEEMIPEVDCLCLAAPYTRETHHLLSAEQFRLAKASGLRVVNIARGKMIDEDALLGAMERGQVVGVGLDVHADEPGINEKFRENWMTTVLPHIGVCSRTSWENFERQSWDNLEAFFEKGRPVNFVKDLES</sequence>
<gene>
    <name evidence="5" type="ORF">LECACI_7A006255</name>
</gene>
<dbReference type="InterPro" id="IPR036291">
    <property type="entry name" value="NAD(P)-bd_dom_sf"/>
</dbReference>
<keyword evidence="1 2" id="KW-0560">Oxidoreductase</keyword>
<dbReference type="PANTHER" id="PTHR10996">
    <property type="entry name" value="2-HYDROXYACID DEHYDROGENASE-RELATED"/>
    <property type="match status" value="1"/>
</dbReference>
<organism evidence="5 6">
    <name type="scientific">Lecanosticta acicola</name>
    <dbReference type="NCBI Taxonomy" id="111012"/>
    <lineage>
        <taxon>Eukaryota</taxon>
        <taxon>Fungi</taxon>
        <taxon>Dikarya</taxon>
        <taxon>Ascomycota</taxon>
        <taxon>Pezizomycotina</taxon>
        <taxon>Dothideomycetes</taxon>
        <taxon>Dothideomycetidae</taxon>
        <taxon>Mycosphaerellales</taxon>
        <taxon>Mycosphaerellaceae</taxon>
        <taxon>Lecanosticta</taxon>
    </lineage>
</organism>
<dbReference type="Proteomes" id="UP001296104">
    <property type="component" value="Unassembled WGS sequence"/>
</dbReference>
<dbReference type="SUPFAM" id="SSF52283">
    <property type="entry name" value="Formate/glycerate dehydrogenase catalytic domain-like"/>
    <property type="match status" value="1"/>
</dbReference>
<feature type="domain" description="D-isomer specific 2-hydroxyacid dehydrogenase catalytic" evidence="3">
    <location>
        <begin position="77"/>
        <end position="340"/>
    </location>
</feature>
<dbReference type="Pfam" id="PF02826">
    <property type="entry name" value="2-Hacid_dh_C"/>
    <property type="match status" value="1"/>
</dbReference>
<keyword evidence="6" id="KW-1185">Reference proteome</keyword>
<comment type="caution">
    <text evidence="5">The sequence shown here is derived from an EMBL/GenBank/DDBJ whole genome shotgun (WGS) entry which is preliminary data.</text>
</comment>
<dbReference type="InterPro" id="IPR006140">
    <property type="entry name" value="D-isomer_DH_NAD-bd"/>
</dbReference>
<comment type="similarity">
    <text evidence="2">Belongs to the D-isomer specific 2-hydroxyacid dehydrogenase family.</text>
</comment>
<evidence type="ECO:0000259" key="4">
    <source>
        <dbReference type="Pfam" id="PF02826"/>
    </source>
</evidence>
<dbReference type="PANTHER" id="PTHR10996:SF281">
    <property type="entry name" value="D-ISOMER SPECIFIC 2-HYDROXYACID DEHYDROGENASE NAD-BINDING DOMAIN-CONTAINING PROTEIN-RELATED"/>
    <property type="match status" value="1"/>
</dbReference>
<dbReference type="GO" id="GO:0030267">
    <property type="term" value="F:glyoxylate reductase (NADPH) activity"/>
    <property type="evidence" value="ECO:0007669"/>
    <property type="project" value="TreeGrafter"/>
</dbReference>
<dbReference type="SUPFAM" id="SSF51735">
    <property type="entry name" value="NAD(P)-binding Rossmann-fold domains"/>
    <property type="match status" value="1"/>
</dbReference>
<proteinExistence type="inferred from homology"/>
<dbReference type="InterPro" id="IPR050223">
    <property type="entry name" value="D-isomer_2-hydroxyacid_DH"/>
</dbReference>
<dbReference type="EMBL" id="CAVMBE010000044">
    <property type="protein sequence ID" value="CAK4031097.1"/>
    <property type="molecule type" value="Genomic_DNA"/>
</dbReference>
<protein>
    <submittedName>
        <fullName evidence="5">D-isomer specific 2-hydroxyacid dehydrogenase, NAD-binding</fullName>
    </submittedName>
</protein>
<dbReference type="GO" id="GO:0005829">
    <property type="term" value="C:cytosol"/>
    <property type="evidence" value="ECO:0007669"/>
    <property type="project" value="TreeGrafter"/>
</dbReference>
<dbReference type="Pfam" id="PF00389">
    <property type="entry name" value="2-Hacid_dh"/>
    <property type="match status" value="1"/>
</dbReference>
<dbReference type="GO" id="GO:0016618">
    <property type="term" value="F:hydroxypyruvate reductase [NAD(P)H] activity"/>
    <property type="evidence" value="ECO:0007669"/>
    <property type="project" value="TreeGrafter"/>
</dbReference>
<dbReference type="GO" id="GO:0051287">
    <property type="term" value="F:NAD binding"/>
    <property type="evidence" value="ECO:0007669"/>
    <property type="project" value="InterPro"/>
</dbReference>
<evidence type="ECO:0000313" key="6">
    <source>
        <dbReference type="Proteomes" id="UP001296104"/>
    </source>
</evidence>
<dbReference type="Gene3D" id="3.40.50.720">
    <property type="entry name" value="NAD(P)-binding Rossmann-like Domain"/>
    <property type="match status" value="2"/>
</dbReference>